<protein>
    <submittedName>
        <fullName evidence="1">Uncharacterized protein</fullName>
    </submittedName>
</protein>
<feature type="non-terminal residue" evidence="1">
    <location>
        <position position="191"/>
    </location>
</feature>
<dbReference type="EMBL" id="CM043785">
    <property type="protein sequence ID" value="KAI4833115.1"/>
    <property type="molecule type" value="Genomic_DNA"/>
</dbReference>
<dbReference type="Proteomes" id="UP001057452">
    <property type="component" value="Chromosome 1"/>
</dbReference>
<sequence>PRSFRQVNKKLSNREVELRAEEGAEEGPEVWRVSMRNVIVWGTAGGEGARGEVTGGESWRDGREWTDTSPLARGKTSASPGPPSMSPISLRCHGPRAAAIRGWGERCEGRCSDCQRPSPPPSPFSSSLLLQHRQNVLTSQKTLAYLLLWWQEWDSSPQQDLCGKKPGLDSRLVSQAATGRAPWLKLNEELL</sequence>
<keyword evidence="2" id="KW-1185">Reference proteome</keyword>
<gene>
    <name evidence="1" type="ORF">KUCAC02_016032</name>
</gene>
<reference evidence="1" key="1">
    <citation type="submission" date="2022-05" db="EMBL/GenBank/DDBJ databases">
        <title>Chromosome-level genome of Chaenocephalus aceratus.</title>
        <authorList>
            <person name="Park H."/>
        </authorList>
    </citation>
    <scope>NUCLEOTIDE SEQUENCE</scope>
    <source>
        <strain evidence="1">KU_202001</strain>
    </source>
</reference>
<evidence type="ECO:0000313" key="1">
    <source>
        <dbReference type="EMBL" id="KAI4833115.1"/>
    </source>
</evidence>
<comment type="caution">
    <text evidence="1">The sequence shown here is derived from an EMBL/GenBank/DDBJ whole genome shotgun (WGS) entry which is preliminary data.</text>
</comment>
<evidence type="ECO:0000313" key="2">
    <source>
        <dbReference type="Proteomes" id="UP001057452"/>
    </source>
</evidence>
<proteinExistence type="predicted"/>
<accession>A0ACB9Y064</accession>
<name>A0ACB9Y064_CHAAC</name>
<organism evidence="1 2">
    <name type="scientific">Chaenocephalus aceratus</name>
    <name type="common">Blackfin icefish</name>
    <name type="synonym">Chaenichthys aceratus</name>
    <dbReference type="NCBI Taxonomy" id="36190"/>
    <lineage>
        <taxon>Eukaryota</taxon>
        <taxon>Metazoa</taxon>
        <taxon>Chordata</taxon>
        <taxon>Craniata</taxon>
        <taxon>Vertebrata</taxon>
        <taxon>Euteleostomi</taxon>
        <taxon>Actinopterygii</taxon>
        <taxon>Neopterygii</taxon>
        <taxon>Teleostei</taxon>
        <taxon>Neoteleostei</taxon>
        <taxon>Acanthomorphata</taxon>
        <taxon>Eupercaria</taxon>
        <taxon>Perciformes</taxon>
        <taxon>Notothenioidei</taxon>
        <taxon>Channichthyidae</taxon>
        <taxon>Chaenocephalus</taxon>
    </lineage>
</organism>
<feature type="non-terminal residue" evidence="1">
    <location>
        <position position="1"/>
    </location>
</feature>